<dbReference type="PANTHER" id="PTHR35851:SF1">
    <property type="entry name" value="CELL DIVISION PROTEIN FTSQ"/>
    <property type="match status" value="1"/>
</dbReference>
<feature type="transmembrane region" description="Helical" evidence="9">
    <location>
        <begin position="12"/>
        <end position="33"/>
    </location>
</feature>
<dbReference type="InterPro" id="IPR045335">
    <property type="entry name" value="FtsQ_C_sf"/>
</dbReference>
<dbReference type="EMBL" id="DF952378">
    <property type="protein sequence ID" value="GAN44870.1"/>
    <property type="molecule type" value="Genomic_DNA"/>
</dbReference>
<keyword evidence="5 9" id="KW-0812">Transmembrane</keyword>
<comment type="function">
    <text evidence="9">Essential cell division protein. May link together the upstream cell division proteins, which are predominantly cytoplasmic, with the downstream cell division proteins, which are predominantly periplasmic. May control correct divisome assembly.</text>
</comment>
<accession>A0A0K8QRA2</accession>
<dbReference type="Gene3D" id="3.40.50.11690">
    <property type="entry name" value="Cell division protein FtsQ/DivIB"/>
    <property type="match status" value="1"/>
</dbReference>
<keyword evidence="6 9" id="KW-1133">Transmembrane helix</keyword>
<dbReference type="Proteomes" id="UP000253740">
    <property type="component" value="Unassembled WGS sequence"/>
</dbReference>
<evidence type="ECO:0000256" key="9">
    <source>
        <dbReference type="HAMAP-Rule" id="MF_00911"/>
    </source>
</evidence>
<keyword evidence="7 9" id="KW-0472">Membrane</keyword>
<evidence type="ECO:0000259" key="10">
    <source>
        <dbReference type="PROSITE" id="PS51779"/>
    </source>
</evidence>
<evidence type="ECO:0000256" key="7">
    <source>
        <dbReference type="ARBA" id="ARBA00023136"/>
    </source>
</evidence>
<evidence type="ECO:0000256" key="6">
    <source>
        <dbReference type="ARBA" id="ARBA00022989"/>
    </source>
</evidence>
<gene>
    <name evidence="9" type="primary">ftsQ</name>
    <name evidence="11" type="ORF">MBSD_1406</name>
    <name evidence="12" type="ORF">MBSD_n2487</name>
</gene>
<dbReference type="GO" id="GO:0043093">
    <property type="term" value="P:FtsZ-dependent cytokinesis"/>
    <property type="evidence" value="ECO:0007669"/>
    <property type="project" value="UniProtKB-UniRule"/>
</dbReference>
<dbReference type="InterPro" id="IPR013685">
    <property type="entry name" value="POTRA_FtsQ_type"/>
</dbReference>
<dbReference type="GO" id="GO:0005886">
    <property type="term" value="C:plasma membrane"/>
    <property type="evidence" value="ECO:0007669"/>
    <property type="project" value="UniProtKB-SubCell"/>
</dbReference>
<keyword evidence="8 9" id="KW-0131">Cell cycle</keyword>
<evidence type="ECO:0000313" key="13">
    <source>
        <dbReference type="Proteomes" id="UP000253740"/>
    </source>
</evidence>
<name>A0A0K8QRA2_9GAMM</name>
<dbReference type="Pfam" id="PF03799">
    <property type="entry name" value="FtsQ_DivIB_C"/>
    <property type="match status" value="1"/>
</dbReference>
<evidence type="ECO:0000313" key="11">
    <source>
        <dbReference type="EMBL" id="GAN44870.1"/>
    </source>
</evidence>
<dbReference type="STRING" id="1475481.GCA_000953855_02536"/>
<evidence type="ECO:0000256" key="3">
    <source>
        <dbReference type="ARBA" id="ARBA00022519"/>
    </source>
</evidence>
<dbReference type="HAMAP" id="MF_00911">
    <property type="entry name" value="FtsQ_subfam"/>
    <property type="match status" value="1"/>
</dbReference>
<dbReference type="OrthoDB" id="9790370at2"/>
<comment type="subcellular location">
    <subcellularLocation>
        <location evidence="9">Cell inner membrane</location>
        <topology evidence="9">Single-pass type II membrane protein</topology>
    </subcellularLocation>
    <subcellularLocation>
        <location evidence="1">Membrane</location>
    </subcellularLocation>
    <text evidence="9">Localizes to the division septum.</text>
</comment>
<dbReference type="RefSeq" id="WP_062537721.1">
    <property type="nucleotide sequence ID" value="NZ_DF970243.1"/>
</dbReference>
<dbReference type="EMBL" id="DF970243">
    <property type="protein sequence ID" value="GAP67171.1"/>
    <property type="molecule type" value="Genomic_DNA"/>
</dbReference>
<reference evidence="11" key="1">
    <citation type="submission" date="2015-03" db="EMBL/GenBank/DDBJ databases">
        <title>Draft genome sequence of Mizugakiibacter sediminis skMP5.</title>
        <authorList>
            <person name="Watanabe T."/>
            <person name="Kojima H."/>
            <person name="Fukui M."/>
        </authorList>
    </citation>
    <scope>NUCLEOTIDE SEQUENCE</scope>
    <source>
        <strain evidence="11">SkMP5</strain>
    </source>
</reference>
<dbReference type="InterPro" id="IPR005548">
    <property type="entry name" value="Cell_div_FtsQ/DivIB_C"/>
</dbReference>
<keyword evidence="13" id="KW-1185">Reference proteome</keyword>
<dbReference type="Pfam" id="PF08478">
    <property type="entry name" value="POTRA_1"/>
    <property type="match status" value="1"/>
</dbReference>
<keyword evidence="2 9" id="KW-1003">Cell membrane</keyword>
<keyword evidence="3 9" id="KW-0997">Cell inner membrane</keyword>
<comment type="subunit">
    <text evidence="9">Part of a complex composed of FtsB, FtsL and FtsQ.</text>
</comment>
<evidence type="ECO:0000256" key="1">
    <source>
        <dbReference type="ARBA" id="ARBA00004370"/>
    </source>
</evidence>
<dbReference type="GO" id="GO:0090529">
    <property type="term" value="P:cell septum assembly"/>
    <property type="evidence" value="ECO:0007669"/>
    <property type="project" value="InterPro"/>
</dbReference>
<comment type="similarity">
    <text evidence="9">Belongs to the FtsQ/DivIB family. FtsQ subfamily.</text>
</comment>
<keyword evidence="4 9" id="KW-0132">Cell division</keyword>
<dbReference type="GO" id="GO:0032153">
    <property type="term" value="C:cell division site"/>
    <property type="evidence" value="ECO:0007669"/>
    <property type="project" value="UniProtKB-UniRule"/>
</dbReference>
<evidence type="ECO:0000256" key="2">
    <source>
        <dbReference type="ARBA" id="ARBA00022475"/>
    </source>
</evidence>
<evidence type="ECO:0000256" key="4">
    <source>
        <dbReference type="ARBA" id="ARBA00022618"/>
    </source>
</evidence>
<dbReference type="AlphaFoldDB" id="A0A0K8QRA2"/>
<dbReference type="InterPro" id="IPR034746">
    <property type="entry name" value="POTRA"/>
</dbReference>
<dbReference type="HOGENOM" id="CLU_064041_1_1_6"/>
<dbReference type="InterPro" id="IPR026579">
    <property type="entry name" value="FtsQ"/>
</dbReference>
<evidence type="ECO:0000256" key="5">
    <source>
        <dbReference type="ARBA" id="ARBA00022692"/>
    </source>
</evidence>
<protein>
    <recommendedName>
        <fullName evidence="9">Cell division protein FtsQ</fullName>
    </recommendedName>
</protein>
<feature type="domain" description="POTRA" evidence="10">
    <location>
        <begin position="36"/>
        <end position="105"/>
    </location>
</feature>
<proteinExistence type="inferred from homology"/>
<reference evidence="12" key="2">
    <citation type="submission" date="2015-08" db="EMBL/GenBank/DDBJ databases">
        <title>Complete DNA Sequence of Pseudomonas syringae pv. actinidiae, the Causal Agent of Kiwifruit Canker Disease.</title>
        <authorList>
            <person name="Rikkerink E.H.A."/>
            <person name="Fineran P.C."/>
        </authorList>
    </citation>
    <scope>NUCLEOTIDE SEQUENCE</scope>
    <source>
        <strain evidence="12">SkMP5</strain>
    </source>
</reference>
<organism evidence="12">
    <name type="scientific">Mizugakiibacter sediminis</name>
    <dbReference type="NCBI Taxonomy" id="1475481"/>
    <lineage>
        <taxon>Bacteria</taxon>
        <taxon>Pseudomonadati</taxon>
        <taxon>Pseudomonadota</taxon>
        <taxon>Gammaproteobacteria</taxon>
        <taxon>Lysobacterales</taxon>
        <taxon>Rhodanobacteraceae</taxon>
        <taxon>Mizugakiibacter</taxon>
    </lineage>
</organism>
<dbReference type="Gene3D" id="3.10.20.310">
    <property type="entry name" value="membrane protein fhac"/>
    <property type="match status" value="1"/>
</dbReference>
<dbReference type="PROSITE" id="PS51779">
    <property type="entry name" value="POTRA"/>
    <property type="match status" value="1"/>
</dbReference>
<dbReference type="PANTHER" id="PTHR35851">
    <property type="entry name" value="CELL DIVISION PROTEIN FTSQ"/>
    <property type="match status" value="1"/>
</dbReference>
<sequence length="249" mass="26941">MRGALAIRLAGWGIALTLVALPIVGVLEGWFAASRWPVRYLKVEAEFQHVGAEQIRAAVTPLLGAGFFALDLGAAQKAVATLPWVQRVEARKRWPDTLVLRVYELQPFAHWGQGRLIGRDGRVFAAPGADAIEGLPKLSGPDDRLADVVTFYTQVQKAFAADGMRVAAVDLSERGSWSLTLANGAAVMIGRDHPQERLQRFLLVYPTLMNGRSAGFEYADLRYTNGFVVKWPVPPAGAPAKPAAATGNV</sequence>
<evidence type="ECO:0000256" key="8">
    <source>
        <dbReference type="ARBA" id="ARBA00023306"/>
    </source>
</evidence>
<evidence type="ECO:0000313" key="12">
    <source>
        <dbReference type="EMBL" id="GAP67171.1"/>
    </source>
</evidence>